<keyword evidence="2" id="KW-0378">Hydrolase</keyword>
<dbReference type="InterPro" id="IPR020046">
    <property type="entry name" value="5-3_exonucl_a-hlix_arch_N"/>
</dbReference>
<dbReference type="GO" id="GO:0017108">
    <property type="term" value="F:5'-flap endonuclease activity"/>
    <property type="evidence" value="ECO:0007669"/>
    <property type="project" value="InterPro"/>
</dbReference>
<dbReference type="PANTHER" id="PTHR42646">
    <property type="entry name" value="FLAP ENDONUCLEASE XNI"/>
    <property type="match status" value="1"/>
</dbReference>
<dbReference type="InterPro" id="IPR038969">
    <property type="entry name" value="FEN"/>
</dbReference>
<keyword evidence="1" id="KW-0540">Nuclease</keyword>
<dbReference type="EMBL" id="MN740503">
    <property type="protein sequence ID" value="QHU30103.1"/>
    <property type="molecule type" value="Genomic_DNA"/>
</dbReference>
<organism evidence="4">
    <name type="scientific">viral metagenome</name>
    <dbReference type="NCBI Taxonomy" id="1070528"/>
    <lineage>
        <taxon>unclassified sequences</taxon>
        <taxon>metagenomes</taxon>
        <taxon>organismal metagenomes</taxon>
    </lineage>
</organism>
<dbReference type="InterPro" id="IPR002421">
    <property type="entry name" value="5-3_exonuclease"/>
</dbReference>
<dbReference type="PANTHER" id="PTHR42646:SF2">
    <property type="entry name" value="5'-3' EXONUCLEASE FAMILY PROTEIN"/>
    <property type="match status" value="1"/>
</dbReference>
<evidence type="ECO:0000313" key="4">
    <source>
        <dbReference type="EMBL" id="QHU30103.1"/>
    </source>
</evidence>
<evidence type="ECO:0000256" key="2">
    <source>
        <dbReference type="ARBA" id="ARBA00022801"/>
    </source>
</evidence>
<dbReference type="InterPro" id="IPR029060">
    <property type="entry name" value="PIN-like_dom_sf"/>
</dbReference>
<dbReference type="AlphaFoldDB" id="A0A6C0LHT9"/>
<proteinExistence type="predicted"/>
<dbReference type="SUPFAM" id="SSF47807">
    <property type="entry name" value="5' to 3' exonuclease, C-terminal subdomain"/>
    <property type="match status" value="1"/>
</dbReference>
<dbReference type="GO" id="GO:0003677">
    <property type="term" value="F:DNA binding"/>
    <property type="evidence" value="ECO:0007669"/>
    <property type="project" value="InterPro"/>
</dbReference>
<dbReference type="Gene3D" id="3.40.50.1010">
    <property type="entry name" value="5'-nuclease"/>
    <property type="match status" value="1"/>
</dbReference>
<accession>A0A6C0LHT9</accession>
<protein>
    <recommendedName>
        <fullName evidence="3">5'-3' exonuclease domain-containing protein</fullName>
    </recommendedName>
</protein>
<dbReference type="InterPro" id="IPR036279">
    <property type="entry name" value="5-3_exonuclease_C_sf"/>
</dbReference>
<dbReference type="SMART" id="SM00475">
    <property type="entry name" value="53EXOc"/>
    <property type="match status" value="1"/>
</dbReference>
<feature type="domain" description="5'-3' exonuclease" evidence="3">
    <location>
        <begin position="2"/>
        <end position="257"/>
    </location>
</feature>
<dbReference type="GO" id="GO:0033567">
    <property type="term" value="P:DNA replication, Okazaki fragment processing"/>
    <property type="evidence" value="ECO:0007669"/>
    <property type="project" value="InterPro"/>
</dbReference>
<evidence type="ECO:0000256" key="1">
    <source>
        <dbReference type="ARBA" id="ARBA00022722"/>
    </source>
</evidence>
<dbReference type="SUPFAM" id="SSF88723">
    <property type="entry name" value="PIN domain-like"/>
    <property type="match status" value="1"/>
</dbReference>
<dbReference type="Pfam" id="PF02739">
    <property type="entry name" value="5_3_exonuc_N"/>
    <property type="match status" value="1"/>
</dbReference>
<reference evidence="4" key="1">
    <citation type="journal article" date="2020" name="Nature">
        <title>Giant virus diversity and host interactions through global metagenomics.</title>
        <authorList>
            <person name="Schulz F."/>
            <person name="Roux S."/>
            <person name="Paez-Espino D."/>
            <person name="Jungbluth S."/>
            <person name="Walsh D.A."/>
            <person name="Denef V.J."/>
            <person name="McMahon K.D."/>
            <person name="Konstantinidis K.T."/>
            <person name="Eloe-Fadrosh E.A."/>
            <person name="Kyrpides N.C."/>
            <person name="Woyke T."/>
        </authorList>
    </citation>
    <scope>NUCLEOTIDE SEQUENCE</scope>
    <source>
        <strain evidence="4">GVMAG-M-3300027833-11</strain>
    </source>
</reference>
<dbReference type="GO" id="GO:0008409">
    <property type="term" value="F:5'-3' exonuclease activity"/>
    <property type="evidence" value="ECO:0007669"/>
    <property type="project" value="InterPro"/>
</dbReference>
<name>A0A6C0LHT9_9ZZZZ</name>
<sequence>MTNFLLIDGSYFCFYRYFALMQWWGLAKKDEPLGIPVENSEFVDKFTTTFIDKITEIKKKLKIDNPIVIVGKDCPRKNIWRYDLMDSYKESRDKDDGFQGGPFFKMAYDSLFEQAGVNSIVAYPRLEADDCIALTVERIKESVEDANIWIITSDMDYLQLADENVDIYNLKYQDITKSKNATGSAECDKFCKIVCGDKSDDIPGVFAKCGIKTALKLYNDKELFKEKMEKEKGAKERFERNTTLVDFNMIPASLREGFRRDVLKC</sequence>
<evidence type="ECO:0000259" key="3">
    <source>
        <dbReference type="SMART" id="SM00475"/>
    </source>
</evidence>